<feature type="compositionally biased region" description="Basic and acidic residues" evidence="9">
    <location>
        <begin position="14"/>
        <end position="30"/>
    </location>
</feature>
<reference evidence="11 12" key="1">
    <citation type="submission" date="2011-10" db="EMBL/GenBank/DDBJ databases">
        <authorList>
            <person name="Genoscope - CEA"/>
        </authorList>
    </citation>
    <scope>NUCLEOTIDE SEQUENCE [LARGE SCALE GENOMIC DNA]</scope>
    <source>
        <strain evidence="11 12">RCC 1105</strain>
    </source>
</reference>
<dbReference type="GO" id="GO:0000278">
    <property type="term" value="P:mitotic cell cycle"/>
    <property type="evidence" value="ECO:0007669"/>
    <property type="project" value="TreeGrafter"/>
</dbReference>
<proteinExistence type="predicted"/>
<dbReference type="InterPro" id="IPR011009">
    <property type="entry name" value="Kinase-like_dom_sf"/>
</dbReference>
<feature type="region of interest" description="Disordered" evidence="9">
    <location>
        <begin position="1"/>
        <end position="188"/>
    </location>
</feature>
<feature type="region of interest" description="Disordered" evidence="9">
    <location>
        <begin position="215"/>
        <end position="284"/>
    </location>
</feature>
<evidence type="ECO:0000256" key="9">
    <source>
        <dbReference type="SAM" id="MobiDB-lite"/>
    </source>
</evidence>
<dbReference type="EMBL" id="FO082276">
    <property type="protein sequence ID" value="CCO15449.1"/>
    <property type="molecule type" value="Genomic_DNA"/>
</dbReference>
<dbReference type="Proteomes" id="UP000198341">
    <property type="component" value="Chromosome 3"/>
</dbReference>
<keyword evidence="6" id="KW-0067">ATP-binding</keyword>
<evidence type="ECO:0000256" key="8">
    <source>
        <dbReference type="ARBA" id="ARBA00048679"/>
    </source>
</evidence>
<evidence type="ECO:0000256" key="6">
    <source>
        <dbReference type="ARBA" id="ARBA00022840"/>
    </source>
</evidence>
<dbReference type="GO" id="GO:0005634">
    <property type="term" value="C:nucleus"/>
    <property type="evidence" value="ECO:0007669"/>
    <property type="project" value="TreeGrafter"/>
</dbReference>
<dbReference type="STRING" id="41875.K8EC34"/>
<evidence type="ECO:0000313" key="11">
    <source>
        <dbReference type="EMBL" id="CCO15449.1"/>
    </source>
</evidence>
<dbReference type="Gene3D" id="3.30.200.20">
    <property type="entry name" value="Phosphorylase Kinase, domain 1"/>
    <property type="match status" value="1"/>
</dbReference>
<dbReference type="GO" id="GO:0035556">
    <property type="term" value="P:intracellular signal transduction"/>
    <property type="evidence" value="ECO:0007669"/>
    <property type="project" value="TreeGrafter"/>
</dbReference>
<feature type="domain" description="Protein kinase" evidence="10">
    <location>
        <begin position="483"/>
        <end position="827"/>
    </location>
</feature>
<keyword evidence="4" id="KW-0547">Nucleotide-binding</keyword>
<comment type="catalytic activity">
    <reaction evidence="7">
        <text>L-threonyl-[protein] + ATP = O-phospho-L-threonyl-[protein] + ADP + H(+)</text>
        <dbReference type="Rhea" id="RHEA:46608"/>
        <dbReference type="Rhea" id="RHEA-COMP:11060"/>
        <dbReference type="Rhea" id="RHEA-COMP:11605"/>
        <dbReference type="ChEBI" id="CHEBI:15378"/>
        <dbReference type="ChEBI" id="CHEBI:30013"/>
        <dbReference type="ChEBI" id="CHEBI:30616"/>
        <dbReference type="ChEBI" id="CHEBI:61977"/>
        <dbReference type="ChEBI" id="CHEBI:456216"/>
        <dbReference type="EC" id="2.7.11.1"/>
    </reaction>
</comment>
<feature type="region of interest" description="Disordered" evidence="9">
    <location>
        <begin position="297"/>
        <end position="478"/>
    </location>
</feature>
<dbReference type="OrthoDB" id="21018at2759"/>
<organism evidence="11 12">
    <name type="scientific">Bathycoccus prasinos</name>
    <dbReference type="NCBI Taxonomy" id="41875"/>
    <lineage>
        <taxon>Eukaryota</taxon>
        <taxon>Viridiplantae</taxon>
        <taxon>Chlorophyta</taxon>
        <taxon>Mamiellophyceae</taxon>
        <taxon>Mamiellales</taxon>
        <taxon>Bathycoccaceae</taxon>
        <taxon>Bathycoccus</taxon>
    </lineage>
</organism>
<keyword evidence="5" id="KW-0418">Kinase</keyword>
<keyword evidence="3" id="KW-0808">Transferase</keyword>
<dbReference type="RefSeq" id="XP_007514012.1">
    <property type="nucleotide sequence ID" value="XM_007513950.1"/>
</dbReference>
<feature type="compositionally biased region" description="Basic and acidic residues" evidence="9">
    <location>
        <begin position="132"/>
        <end position="162"/>
    </location>
</feature>
<evidence type="ECO:0000259" key="10">
    <source>
        <dbReference type="PROSITE" id="PS50011"/>
    </source>
</evidence>
<feature type="compositionally biased region" description="Low complexity" evidence="9">
    <location>
        <begin position="33"/>
        <end position="43"/>
    </location>
</feature>
<feature type="compositionally biased region" description="Basic and acidic residues" evidence="9">
    <location>
        <begin position="88"/>
        <end position="108"/>
    </location>
</feature>
<dbReference type="Pfam" id="PF12330">
    <property type="entry name" value="Haspin_kinase"/>
    <property type="match status" value="1"/>
</dbReference>
<dbReference type="InterPro" id="IPR024604">
    <property type="entry name" value="GSG2_C"/>
</dbReference>
<dbReference type="PROSITE" id="PS50011">
    <property type="entry name" value="PROTEIN_KINASE_DOM"/>
    <property type="match status" value="1"/>
</dbReference>
<feature type="compositionally biased region" description="Polar residues" evidence="9">
    <location>
        <begin position="1"/>
        <end position="13"/>
    </location>
</feature>
<keyword evidence="12" id="KW-1185">Reference proteome</keyword>
<name>K8EC34_9CHLO</name>
<accession>K8EC34</accession>
<dbReference type="GO" id="GO:0072354">
    <property type="term" value="F:histone H3T3 kinase activity"/>
    <property type="evidence" value="ECO:0007669"/>
    <property type="project" value="TreeGrafter"/>
</dbReference>
<evidence type="ECO:0000313" key="12">
    <source>
        <dbReference type="Proteomes" id="UP000198341"/>
    </source>
</evidence>
<dbReference type="SUPFAM" id="SSF56112">
    <property type="entry name" value="Protein kinase-like (PK-like)"/>
    <property type="match status" value="1"/>
</dbReference>
<feature type="compositionally biased region" description="Low complexity" evidence="9">
    <location>
        <begin position="109"/>
        <end position="119"/>
    </location>
</feature>
<keyword evidence="2" id="KW-0723">Serine/threonine-protein kinase</keyword>
<dbReference type="PANTHER" id="PTHR24419">
    <property type="entry name" value="INTERLEUKIN-1 RECEPTOR-ASSOCIATED KINASE"/>
    <property type="match status" value="1"/>
</dbReference>
<dbReference type="InterPro" id="IPR000719">
    <property type="entry name" value="Prot_kinase_dom"/>
</dbReference>
<comment type="catalytic activity">
    <reaction evidence="8">
        <text>L-seryl-[protein] + ATP = O-phospho-L-seryl-[protein] + ADP + H(+)</text>
        <dbReference type="Rhea" id="RHEA:17989"/>
        <dbReference type="Rhea" id="RHEA-COMP:9863"/>
        <dbReference type="Rhea" id="RHEA-COMP:11604"/>
        <dbReference type="ChEBI" id="CHEBI:15378"/>
        <dbReference type="ChEBI" id="CHEBI:29999"/>
        <dbReference type="ChEBI" id="CHEBI:30616"/>
        <dbReference type="ChEBI" id="CHEBI:83421"/>
        <dbReference type="ChEBI" id="CHEBI:456216"/>
        <dbReference type="EC" id="2.7.11.1"/>
    </reaction>
</comment>
<feature type="compositionally biased region" description="Basic and acidic residues" evidence="9">
    <location>
        <begin position="467"/>
        <end position="478"/>
    </location>
</feature>
<feature type="compositionally biased region" description="Polar residues" evidence="9">
    <location>
        <begin position="324"/>
        <end position="339"/>
    </location>
</feature>
<feature type="region of interest" description="Disordered" evidence="9">
    <location>
        <begin position="514"/>
        <end position="543"/>
    </location>
</feature>
<gene>
    <name evidence="11" type="ORF">Bathy03g04580</name>
</gene>
<evidence type="ECO:0000256" key="5">
    <source>
        <dbReference type="ARBA" id="ARBA00022777"/>
    </source>
</evidence>
<evidence type="ECO:0000256" key="1">
    <source>
        <dbReference type="ARBA" id="ARBA00012513"/>
    </source>
</evidence>
<protein>
    <recommendedName>
        <fullName evidence="1">non-specific serine/threonine protein kinase</fullName>
        <ecNumber evidence="1">2.7.11.1</ecNumber>
    </recommendedName>
</protein>
<evidence type="ECO:0000256" key="2">
    <source>
        <dbReference type="ARBA" id="ARBA00022527"/>
    </source>
</evidence>
<dbReference type="KEGG" id="bpg:Bathy03g04580"/>
<feature type="compositionally biased region" description="Acidic residues" evidence="9">
    <location>
        <begin position="232"/>
        <end position="241"/>
    </location>
</feature>
<dbReference type="PANTHER" id="PTHR24419:SF18">
    <property type="entry name" value="SERINE_THREONINE-PROTEIN KINASE HASPIN"/>
    <property type="match status" value="1"/>
</dbReference>
<evidence type="ECO:0000256" key="3">
    <source>
        <dbReference type="ARBA" id="ARBA00022679"/>
    </source>
</evidence>
<dbReference type="EC" id="2.7.11.1" evidence="1"/>
<feature type="compositionally biased region" description="Acidic residues" evidence="9">
    <location>
        <begin position="413"/>
        <end position="435"/>
    </location>
</feature>
<dbReference type="SMART" id="SM01331">
    <property type="entry name" value="DUF3635"/>
    <property type="match status" value="1"/>
</dbReference>
<evidence type="ECO:0000256" key="7">
    <source>
        <dbReference type="ARBA" id="ARBA00047899"/>
    </source>
</evidence>
<feature type="compositionally biased region" description="Acidic residues" evidence="9">
    <location>
        <begin position="298"/>
        <end position="307"/>
    </location>
</feature>
<feature type="compositionally biased region" description="Basic and acidic residues" evidence="9">
    <location>
        <begin position="514"/>
        <end position="534"/>
    </location>
</feature>
<evidence type="ECO:0000256" key="4">
    <source>
        <dbReference type="ARBA" id="ARBA00022741"/>
    </source>
</evidence>
<dbReference type="GO" id="GO:0005524">
    <property type="term" value="F:ATP binding"/>
    <property type="evidence" value="ECO:0007669"/>
    <property type="project" value="UniProtKB-KW"/>
</dbReference>
<sequence length="827" mass="93491">MFSSPFKSWNRQHTQQEDSEMRKDGEKLFEESNNTNNTNNNNNAVTYKARLMTFFGRRKKKTTTTVPPKKNEKDDTNGKTTRGGNRGNNDKENDGVGRSLINEKERTKTTTQSTEQQQEAVKKPMQQKRAQKLKDNVQKSKEENAANARLREQRDYFDKIDKMSSLQSESECSPLPAHRGTMQNNAGRNMELSPLGVIKAVGGLEFDGVDAKKAIKETRMEQQQQQQAKDEEKEEEQEEEFSFPTPQQQPHFLLGNNATPSPASQDRRTAEWLASSQLPAVSEHALLESVRNLTLEEKIDEECEDEKEAPSSSSSPSSIRETESIAQTKSQSYKSPFNKSTRSSRRRTSSVHSYHSIHDYKPVLATKNAHRVSEGSLPKEQRRSSLGGTIRKSIVGLQATVANADIQSPLVEIENEEEEEEEEEEKEEAAVEETEEKFLTKEESSELGPLEALLKECEQSPENVKTVSDEIKKAKDPNSKKNSLTIEKIGEGTYGEAYMCDNVVLKVVPISDEKKETSANTKRGKENVENGAEEKEGEEEYPQMVASEIRAEVAVAKRLTKLQPHLVAPKAKNVTDGFVPLDRVAICKGPYDKLLLKAWESFDFRKVSENENPSMWPKDQLYVVFSTRNGGIDLENFNLHDCKEAFSVLLQITVALAVAEEACGFEHRDLHWGNVLCKRDKVDLENDSTRKARLNGVDVTLDTYGVTASIIDFTLSRVEIKDESDVVFCDLSLDPELFEGPEDDAQSETYRRMRKALNNQWGASCPQTNAFWLHYLADTLLTKKEFKMSPNQKQSLGKFRMNCLQYECAADAIWDPLFAGMWSSGRK</sequence>
<dbReference type="eggNOG" id="KOG2464">
    <property type="taxonomic scope" value="Eukaryota"/>
</dbReference>
<feature type="compositionally biased region" description="Basic and acidic residues" evidence="9">
    <location>
        <begin position="371"/>
        <end position="383"/>
    </location>
</feature>
<dbReference type="Gene3D" id="1.10.510.10">
    <property type="entry name" value="Transferase(Phosphotransferase) domain 1"/>
    <property type="match status" value="1"/>
</dbReference>
<dbReference type="AlphaFoldDB" id="K8EC34"/>
<dbReference type="GeneID" id="19016995"/>
<dbReference type="GO" id="GO:0005737">
    <property type="term" value="C:cytoplasm"/>
    <property type="evidence" value="ECO:0007669"/>
    <property type="project" value="TreeGrafter"/>
</dbReference>